<dbReference type="InterPro" id="IPR010359">
    <property type="entry name" value="IrrE_HExxH"/>
</dbReference>
<evidence type="ECO:0000256" key="1">
    <source>
        <dbReference type="SAM" id="MobiDB-lite"/>
    </source>
</evidence>
<dbReference type="EMBL" id="JAENHM010000008">
    <property type="protein sequence ID" value="MBK1836422.1"/>
    <property type="molecule type" value="Genomic_DNA"/>
</dbReference>
<evidence type="ECO:0000259" key="2">
    <source>
        <dbReference type="Pfam" id="PF06114"/>
    </source>
</evidence>
<evidence type="ECO:0000313" key="3">
    <source>
        <dbReference type="EMBL" id="MBK1836422.1"/>
    </source>
</evidence>
<dbReference type="RefSeq" id="WP_200190619.1">
    <property type="nucleotide sequence ID" value="NZ_JAENHM010000008.1"/>
</dbReference>
<dbReference type="Pfam" id="PF06114">
    <property type="entry name" value="Peptidase_M78"/>
    <property type="match status" value="1"/>
</dbReference>
<organism evidence="3 4">
    <name type="scientific">Azospirillum endophyticum</name>
    <dbReference type="NCBI Taxonomy" id="2800326"/>
    <lineage>
        <taxon>Bacteria</taxon>
        <taxon>Pseudomonadati</taxon>
        <taxon>Pseudomonadota</taxon>
        <taxon>Alphaproteobacteria</taxon>
        <taxon>Rhodospirillales</taxon>
        <taxon>Azospirillaceae</taxon>
        <taxon>Azospirillum</taxon>
    </lineage>
</organism>
<reference evidence="4" key="1">
    <citation type="submission" date="2021-01" db="EMBL/GenBank/DDBJ databases">
        <title>Genome public.</title>
        <authorList>
            <person name="Liu C."/>
            <person name="Sun Q."/>
        </authorList>
    </citation>
    <scope>NUCLEOTIDE SEQUENCE [LARGE SCALE GENOMIC DNA]</scope>
    <source>
        <strain evidence="4">YIM B02556</strain>
    </source>
</reference>
<sequence length="74" mass="8027">MCSRRLRYLTGSPDASGPRRSDGSSRKRFSIAHEIGHWILGHIPYGRGGRHETEANAFAARSAPACLGAHNALI</sequence>
<comment type="caution">
    <text evidence="3">The sequence shown here is derived from an EMBL/GenBank/DDBJ whole genome shotgun (WGS) entry which is preliminary data.</text>
</comment>
<feature type="region of interest" description="Disordered" evidence="1">
    <location>
        <begin position="1"/>
        <end position="26"/>
    </location>
</feature>
<keyword evidence="4" id="KW-1185">Reference proteome</keyword>
<dbReference type="Gene3D" id="1.10.10.2910">
    <property type="match status" value="1"/>
</dbReference>
<feature type="domain" description="IrrE N-terminal-like" evidence="2">
    <location>
        <begin position="22"/>
        <end position="60"/>
    </location>
</feature>
<protein>
    <submittedName>
        <fullName evidence="3">ImmA/IrrE family metallo-endopeptidase</fullName>
    </submittedName>
</protein>
<name>A0ABS1EZ18_9PROT</name>
<proteinExistence type="predicted"/>
<gene>
    <name evidence="3" type="ORF">JHL17_03270</name>
</gene>
<dbReference type="Proteomes" id="UP000652760">
    <property type="component" value="Unassembled WGS sequence"/>
</dbReference>
<accession>A0ABS1EZ18</accession>
<evidence type="ECO:0000313" key="4">
    <source>
        <dbReference type="Proteomes" id="UP000652760"/>
    </source>
</evidence>